<protein>
    <submittedName>
        <fullName evidence="1">Uncharacterized protein</fullName>
    </submittedName>
</protein>
<dbReference type="Proteomes" id="UP001432322">
    <property type="component" value="Unassembled WGS sequence"/>
</dbReference>
<reference evidence="1" key="1">
    <citation type="submission" date="2023-10" db="EMBL/GenBank/DDBJ databases">
        <title>Genome assembly of Pristionchus species.</title>
        <authorList>
            <person name="Yoshida K."/>
            <person name="Sommer R.J."/>
        </authorList>
    </citation>
    <scope>NUCLEOTIDE SEQUENCE</scope>
    <source>
        <strain evidence="1">RS5133</strain>
    </source>
</reference>
<keyword evidence="2" id="KW-1185">Reference proteome</keyword>
<accession>A0AAV5UUN9</accession>
<proteinExistence type="predicted"/>
<evidence type="ECO:0000313" key="1">
    <source>
        <dbReference type="EMBL" id="GMT09938.1"/>
    </source>
</evidence>
<evidence type="ECO:0000313" key="2">
    <source>
        <dbReference type="Proteomes" id="UP001432322"/>
    </source>
</evidence>
<comment type="caution">
    <text evidence="1">The sequence shown here is derived from an EMBL/GenBank/DDBJ whole genome shotgun (WGS) entry which is preliminary data.</text>
</comment>
<dbReference type="EMBL" id="BTSY01000001">
    <property type="protein sequence ID" value="GMT09938.1"/>
    <property type="molecule type" value="Genomic_DNA"/>
</dbReference>
<dbReference type="AlphaFoldDB" id="A0AAV5UUN9"/>
<organism evidence="1 2">
    <name type="scientific">Pristionchus fissidentatus</name>
    <dbReference type="NCBI Taxonomy" id="1538716"/>
    <lineage>
        <taxon>Eukaryota</taxon>
        <taxon>Metazoa</taxon>
        <taxon>Ecdysozoa</taxon>
        <taxon>Nematoda</taxon>
        <taxon>Chromadorea</taxon>
        <taxon>Rhabditida</taxon>
        <taxon>Rhabditina</taxon>
        <taxon>Diplogasteromorpha</taxon>
        <taxon>Diplogasteroidea</taxon>
        <taxon>Neodiplogasteridae</taxon>
        <taxon>Pristionchus</taxon>
    </lineage>
</organism>
<gene>
    <name evidence="1" type="ORF">PFISCL1PPCAC_1235</name>
</gene>
<sequence length="91" mass="10028">VSLILLVTSCDSRVEPSSLTVNGCTYTTQLVDPDKTTYTISSGSQVHIPFTITRYCPNGPPTNGPAAMPFPWLYSAVRYLGKFLLDFLPHF</sequence>
<name>A0AAV5UUN9_9BILA</name>
<feature type="non-terminal residue" evidence="1">
    <location>
        <position position="1"/>
    </location>
</feature>